<dbReference type="AlphaFoldDB" id="A0A1G7TYU3"/>
<feature type="compositionally biased region" description="Low complexity" evidence="1">
    <location>
        <begin position="209"/>
        <end position="226"/>
    </location>
</feature>
<feature type="non-terminal residue" evidence="3">
    <location>
        <position position="557"/>
    </location>
</feature>
<dbReference type="RefSeq" id="WP_143130900.1">
    <property type="nucleotide sequence ID" value="NZ_FNCV01000001.1"/>
</dbReference>
<feature type="compositionally biased region" description="Polar residues" evidence="1">
    <location>
        <begin position="115"/>
        <end position="126"/>
    </location>
</feature>
<gene>
    <name evidence="3" type="ORF">SAMN05421742_101143</name>
</gene>
<dbReference type="SMART" id="SM00112">
    <property type="entry name" value="CA"/>
    <property type="match status" value="2"/>
</dbReference>
<dbReference type="GO" id="GO:0016020">
    <property type="term" value="C:membrane"/>
    <property type="evidence" value="ECO:0007669"/>
    <property type="project" value="InterPro"/>
</dbReference>
<feature type="compositionally biased region" description="Acidic residues" evidence="1">
    <location>
        <begin position="192"/>
        <end position="208"/>
    </location>
</feature>
<dbReference type="Gene3D" id="2.60.40.10">
    <property type="entry name" value="Immunoglobulins"/>
    <property type="match status" value="1"/>
</dbReference>
<evidence type="ECO:0000313" key="3">
    <source>
        <dbReference type="EMBL" id="SDG40244.1"/>
    </source>
</evidence>
<proteinExistence type="predicted"/>
<evidence type="ECO:0000256" key="1">
    <source>
        <dbReference type="SAM" id="MobiDB-lite"/>
    </source>
</evidence>
<name>A0A1G7TYU3_9PROT</name>
<dbReference type="PROSITE" id="PS50268">
    <property type="entry name" value="CADHERIN_2"/>
    <property type="match status" value="2"/>
</dbReference>
<feature type="domain" description="Cadherin" evidence="2">
    <location>
        <begin position="233"/>
        <end position="321"/>
    </location>
</feature>
<dbReference type="GO" id="GO:0007156">
    <property type="term" value="P:homophilic cell adhesion via plasma membrane adhesion molecules"/>
    <property type="evidence" value="ECO:0007669"/>
    <property type="project" value="InterPro"/>
</dbReference>
<organism evidence="3 4">
    <name type="scientific">Roseospirillum parvum</name>
    <dbReference type="NCBI Taxonomy" id="83401"/>
    <lineage>
        <taxon>Bacteria</taxon>
        <taxon>Pseudomonadati</taxon>
        <taxon>Pseudomonadota</taxon>
        <taxon>Alphaproteobacteria</taxon>
        <taxon>Rhodospirillales</taxon>
        <taxon>Rhodospirillaceae</taxon>
        <taxon>Roseospirillum</taxon>
    </lineage>
</organism>
<dbReference type="InterPro" id="IPR015919">
    <property type="entry name" value="Cadherin-like_sf"/>
</dbReference>
<accession>A0A1G7TYU3</accession>
<evidence type="ECO:0000259" key="2">
    <source>
        <dbReference type="PROSITE" id="PS50268"/>
    </source>
</evidence>
<keyword evidence="4" id="KW-1185">Reference proteome</keyword>
<protein>
    <recommendedName>
        <fullName evidence="2">Cadherin domain-containing protein</fullName>
    </recommendedName>
</protein>
<dbReference type="InterPro" id="IPR013783">
    <property type="entry name" value="Ig-like_fold"/>
</dbReference>
<reference evidence="4" key="1">
    <citation type="submission" date="2016-10" db="EMBL/GenBank/DDBJ databases">
        <authorList>
            <person name="Varghese N."/>
            <person name="Submissions S."/>
        </authorList>
    </citation>
    <scope>NUCLEOTIDE SEQUENCE [LARGE SCALE GENOMIC DNA]</scope>
    <source>
        <strain evidence="4">930I</strain>
    </source>
</reference>
<feature type="region of interest" description="Disordered" evidence="1">
    <location>
        <begin position="1"/>
        <end position="64"/>
    </location>
</feature>
<dbReference type="STRING" id="83401.SAMN05421742_101143"/>
<feature type="compositionally biased region" description="Polar residues" evidence="1">
    <location>
        <begin position="14"/>
        <end position="39"/>
    </location>
</feature>
<evidence type="ECO:0000313" key="4">
    <source>
        <dbReference type="Proteomes" id="UP000217076"/>
    </source>
</evidence>
<dbReference type="Pfam" id="PF17963">
    <property type="entry name" value="Big_9"/>
    <property type="match status" value="2"/>
</dbReference>
<dbReference type="Proteomes" id="UP000217076">
    <property type="component" value="Unassembled WGS sequence"/>
</dbReference>
<feature type="domain" description="Cadherin" evidence="2">
    <location>
        <begin position="320"/>
        <end position="420"/>
    </location>
</feature>
<dbReference type="NCBIfam" id="NF012211">
    <property type="entry name" value="tand_rpt_95"/>
    <property type="match status" value="2"/>
</dbReference>
<dbReference type="GO" id="GO:0005509">
    <property type="term" value="F:calcium ion binding"/>
    <property type="evidence" value="ECO:0007669"/>
    <property type="project" value="InterPro"/>
</dbReference>
<dbReference type="EMBL" id="FNCV01000001">
    <property type="protein sequence ID" value="SDG40244.1"/>
    <property type="molecule type" value="Genomic_DNA"/>
</dbReference>
<feature type="compositionally biased region" description="Low complexity" evidence="1">
    <location>
        <begin position="176"/>
        <end position="189"/>
    </location>
</feature>
<sequence length="557" mass="55722">MATNDRDDLDTTEDTPSTAQSRAQEDATNNDLINQLSRVQDNRLDDAEIQQQVGGGDSDGVDANTLQNIHQDSHELESDLLAALTMEGAAQRDDGTIGGDPLAEGGAAPEGIDPTSAQAQPGTGTDQPGAGQPVAPNAAGFALGSAEGRAEPLGDDMATGGGRSVASESVPEGDGAAAAPTPPRAAAATQGGEEDDRDGEDGDTEQGDDTTTAAAASNAAPVAADASLTAGEDSAAEGTLEATDADNDSLTYSLLDGPAEGSVTINADGSYTFDPGQDFQDLGVGESREVTFTYQVSDGQGGTDTATATVTVTGSNDGPVAEDASISASEDGDAVTGQLSASDIDGDSLTFALVDGPAEGAVTVNADGSYSFTPGDDFQDLGVGESREVSFTYEVSDGQGGSDTATATITVTGSNDGPVAVDDLGSGGAGTVLASEDFAEGWSGEAGVEGDRMVLGQNETASKTFDFGPEHAGQTVVISFDSETFGTWDTGGGLKDTLRVSANGEEVLASSAKGGDSHSLTVTLDDQGRVSLDIEVDATGSDEGVRLDNLTIVGGDD</sequence>
<dbReference type="Gene3D" id="2.60.40.60">
    <property type="entry name" value="Cadherins"/>
    <property type="match status" value="1"/>
</dbReference>
<dbReference type="SUPFAM" id="SSF49313">
    <property type="entry name" value="Cadherin-like"/>
    <property type="match status" value="1"/>
</dbReference>
<dbReference type="InterPro" id="IPR002126">
    <property type="entry name" value="Cadherin-like_dom"/>
</dbReference>
<feature type="region of interest" description="Disordered" evidence="1">
    <location>
        <begin position="91"/>
        <end position="254"/>
    </location>
</feature>
<dbReference type="OrthoDB" id="5593939at2"/>